<reference evidence="1 2" key="1">
    <citation type="journal article" date="2019" name="Nat. Microbiol.">
        <title>Mediterranean grassland soil C-N compound turnover is dependent on rainfall and depth, and is mediated by genomically divergent microorganisms.</title>
        <authorList>
            <person name="Diamond S."/>
            <person name="Andeer P.F."/>
            <person name="Li Z."/>
            <person name="Crits-Christoph A."/>
            <person name="Burstein D."/>
            <person name="Anantharaman K."/>
            <person name="Lane K.R."/>
            <person name="Thomas B.C."/>
            <person name="Pan C."/>
            <person name="Northen T.R."/>
            <person name="Banfield J.F."/>
        </authorList>
    </citation>
    <scope>NUCLEOTIDE SEQUENCE [LARGE SCALE GENOMIC DNA]</scope>
    <source>
        <strain evidence="1">NP_4</strain>
    </source>
</reference>
<protein>
    <submittedName>
        <fullName evidence="1">Polymer-forming cytoskeletal protein</fullName>
    </submittedName>
</protein>
<dbReference type="Proteomes" id="UP000319353">
    <property type="component" value="Unassembled WGS sequence"/>
</dbReference>
<dbReference type="EMBL" id="VBAL01000098">
    <property type="protein sequence ID" value="TMJ01510.1"/>
    <property type="molecule type" value="Genomic_DNA"/>
</dbReference>
<organism evidence="1 2">
    <name type="scientific">Candidatus Segetimicrobium genomatis</name>
    <dbReference type="NCBI Taxonomy" id="2569760"/>
    <lineage>
        <taxon>Bacteria</taxon>
        <taxon>Bacillati</taxon>
        <taxon>Candidatus Sysuimicrobiota</taxon>
        <taxon>Candidatus Sysuimicrobiia</taxon>
        <taxon>Candidatus Sysuimicrobiales</taxon>
        <taxon>Candidatus Segetimicrobiaceae</taxon>
        <taxon>Candidatus Segetimicrobium</taxon>
    </lineage>
</organism>
<proteinExistence type="predicted"/>
<evidence type="ECO:0000313" key="2">
    <source>
        <dbReference type="Proteomes" id="UP000319353"/>
    </source>
</evidence>
<accession>A0A537L0H7</accession>
<gene>
    <name evidence="1" type="ORF">E6H01_07915</name>
</gene>
<name>A0A537L0H7_9BACT</name>
<sequence length="224" mass="23988">MTRTGPGGVGCRWYKTVVFEEWYENYWRFDETQMTAVKRGGGVCVDGICVKNDVADASPTVQPNLLAYPEFGAVPPFPDMTSITNNYDCKYYSPTGASIPPFPVPCTRPDGSTTMSDLGTAGNNKIWVMTCDPGGQYHINGNISGYGTLVINCDLIVNGTFNYYGTIIVNGTLQAGTGNVTVYGGLVAQDTLRLIGNITVVGGGTVANVPTGNSLVIGKAWWER</sequence>
<dbReference type="AlphaFoldDB" id="A0A537L0H7"/>
<comment type="caution">
    <text evidence="1">The sequence shown here is derived from an EMBL/GenBank/DDBJ whole genome shotgun (WGS) entry which is preliminary data.</text>
</comment>
<evidence type="ECO:0000313" key="1">
    <source>
        <dbReference type="EMBL" id="TMJ01510.1"/>
    </source>
</evidence>